<evidence type="ECO:0000256" key="3">
    <source>
        <dbReference type="PROSITE-ProRule" id="PRU00339"/>
    </source>
</evidence>
<dbReference type="Proteomes" id="UP001055453">
    <property type="component" value="Plasmid pANSO36D"/>
</dbReference>
<evidence type="ECO:0000313" key="6">
    <source>
        <dbReference type="Proteomes" id="UP001055453"/>
    </source>
</evidence>
<dbReference type="PROSITE" id="PS50005">
    <property type="entry name" value="TPR"/>
    <property type="match status" value="1"/>
</dbReference>
<keyword evidence="4" id="KW-0812">Transmembrane</keyword>
<proteinExistence type="predicted"/>
<dbReference type="RefSeq" id="WP_251961028.1">
    <property type="nucleotide sequence ID" value="NZ_AP025736.1"/>
</dbReference>
<dbReference type="InterPro" id="IPR019734">
    <property type="entry name" value="TPR_rpt"/>
</dbReference>
<feature type="repeat" description="TPR" evidence="3">
    <location>
        <begin position="214"/>
        <end position="247"/>
    </location>
</feature>
<dbReference type="InterPro" id="IPR011990">
    <property type="entry name" value="TPR-like_helical_dom_sf"/>
</dbReference>
<dbReference type="Pfam" id="PF13432">
    <property type="entry name" value="TPR_16"/>
    <property type="match status" value="1"/>
</dbReference>
<keyword evidence="2 3" id="KW-0802">TPR repeat</keyword>
<dbReference type="PANTHER" id="PTHR44858:SF1">
    <property type="entry name" value="UDP-N-ACETYLGLUCOSAMINE--PEPTIDE N-ACETYLGLUCOSAMINYLTRANSFERASE SPINDLY-RELATED"/>
    <property type="match status" value="1"/>
</dbReference>
<feature type="transmembrane region" description="Helical" evidence="4">
    <location>
        <begin position="187"/>
        <end position="206"/>
    </location>
</feature>
<feature type="transmembrane region" description="Helical" evidence="4">
    <location>
        <begin position="146"/>
        <end position="166"/>
    </location>
</feature>
<evidence type="ECO:0008006" key="7">
    <source>
        <dbReference type="Google" id="ProtNLM"/>
    </source>
</evidence>
<organism evidence="5 6">
    <name type="scientific">Nostoc cf. commune SO-36</name>
    <dbReference type="NCBI Taxonomy" id="449208"/>
    <lineage>
        <taxon>Bacteria</taxon>
        <taxon>Bacillati</taxon>
        <taxon>Cyanobacteriota</taxon>
        <taxon>Cyanophyceae</taxon>
        <taxon>Nostocales</taxon>
        <taxon>Nostocaceae</taxon>
        <taxon>Nostoc</taxon>
    </lineage>
</organism>
<keyword evidence="1" id="KW-0677">Repeat</keyword>
<dbReference type="InterPro" id="IPR050498">
    <property type="entry name" value="Ycf3"/>
</dbReference>
<geneLocation type="plasmid" evidence="5 6">
    <name>pANSO36D</name>
</geneLocation>
<keyword evidence="6" id="KW-1185">Reference proteome</keyword>
<evidence type="ECO:0000256" key="2">
    <source>
        <dbReference type="ARBA" id="ARBA00022803"/>
    </source>
</evidence>
<feature type="transmembrane region" description="Helical" evidence="4">
    <location>
        <begin position="114"/>
        <end position="134"/>
    </location>
</feature>
<dbReference type="SUPFAM" id="SSF48452">
    <property type="entry name" value="TPR-like"/>
    <property type="match status" value="1"/>
</dbReference>
<keyword evidence="4" id="KW-1133">Transmembrane helix</keyword>
<dbReference type="Gene3D" id="1.25.40.10">
    <property type="entry name" value="Tetratricopeptide repeat domain"/>
    <property type="match status" value="1"/>
</dbReference>
<keyword evidence="5" id="KW-0614">Plasmid</keyword>
<accession>A0ABN6QD23</accession>
<name>A0ABN6QD23_NOSCO</name>
<evidence type="ECO:0000256" key="4">
    <source>
        <dbReference type="SAM" id="Phobius"/>
    </source>
</evidence>
<evidence type="ECO:0000313" key="5">
    <source>
        <dbReference type="EMBL" id="BDI21043.1"/>
    </source>
</evidence>
<dbReference type="EMBL" id="AP025736">
    <property type="protein sequence ID" value="BDI21043.1"/>
    <property type="molecule type" value="Genomic_DNA"/>
</dbReference>
<evidence type="ECO:0000256" key="1">
    <source>
        <dbReference type="ARBA" id="ARBA00022737"/>
    </source>
</evidence>
<protein>
    <recommendedName>
        <fullName evidence="7">Tetratricopeptide repeat protein</fullName>
    </recommendedName>
</protein>
<gene>
    <name evidence="5" type="ORF">ANSO36C_68450</name>
</gene>
<dbReference type="PANTHER" id="PTHR44858">
    <property type="entry name" value="TETRATRICOPEPTIDE REPEAT PROTEIN 6"/>
    <property type="match status" value="1"/>
</dbReference>
<keyword evidence="4" id="KW-0472">Membrane</keyword>
<reference evidence="5" key="1">
    <citation type="submission" date="2022-04" db="EMBL/GenBank/DDBJ databases">
        <title>Complete genome sequence of a cyanobacterium, Nostoc sp. SO-36, isolated in Antarctica.</title>
        <authorList>
            <person name="Kanesaki Y."/>
            <person name="Effendi D."/>
            <person name="Sakamoto T."/>
            <person name="Ohtani S."/>
            <person name="Awai K."/>
        </authorList>
    </citation>
    <scope>NUCLEOTIDE SEQUENCE</scope>
    <source>
        <strain evidence="5">SO-36</strain>
        <plasmid evidence="5">pANSO36D</plasmid>
    </source>
</reference>
<dbReference type="SMART" id="SM00028">
    <property type="entry name" value="TPR"/>
    <property type="match status" value="4"/>
</dbReference>
<sequence>MVASRFERAIELYALTLQALEDPEADLPKEAVIKQNLAVLKARDEVQAALAQNKQVIIEELFKIGELDQRLKKHSGTIAQILVGTNYRTIVNPSADAWWWLFQPPLHRWDRFDWLWGFFSAAFLTFTIALLTNVASRFLSGGPDTFGAFTVIGNSVLALLAGQGAFTKGGQSYVKRVLERIGIPKHLWQEASCTFAFLVFIAVLSLHSSLPRIAELYYKWGVKDYEAGRLASAQNNFERSLKLNPDNSQAHFGLGVISEDLLQLETARTEYQIAIKGNLPQAYSNLGRLYILDEKYAAAVSVLLRGSQLQMEDAVRYRLQKNLGWARLKQKRYRESASELEEALNLTKDPIEQAPARCLLAQVLEGQGSKKSARQQWQTCLQNATPQTQEEDQWIDLARQRSK</sequence>